<dbReference type="Proteomes" id="UP000063429">
    <property type="component" value="Chromosome"/>
</dbReference>
<protein>
    <submittedName>
        <fullName evidence="2">Uncharacterized protein</fullName>
    </submittedName>
</protein>
<keyword evidence="3" id="KW-1185">Reference proteome</keyword>
<evidence type="ECO:0000256" key="1">
    <source>
        <dbReference type="SAM" id="Phobius"/>
    </source>
</evidence>
<sequence length="105" mass="12294">MDFIANLFQQDMFLAVVSYLSVGLVFLLYFFYRERKWENDLAMYQVQNVVPDEAPKMRSAEIYVLNRNTVKQPVADPEFDDEMQVVAGETMEQESMQPEKAVTVR</sequence>
<accession>A0ABM5UX16</accession>
<reference evidence="3" key="1">
    <citation type="journal article" date="2015" name="Genome Announc.">
        <title>Complete Genome Sequence of Herbaspirillum hiltneri N3 (DSM 17495), Isolated from Surface-Sterilized Wheat Roots.</title>
        <authorList>
            <person name="Guizelini D."/>
            <person name="Saizaki P.M."/>
            <person name="Coimbra N.A."/>
            <person name="Weiss V.A."/>
            <person name="Faoro H."/>
            <person name="Sfeir M.Z."/>
            <person name="Baura V.A."/>
            <person name="Monteiro R.A."/>
            <person name="Chubatsu L.S."/>
            <person name="Souza E.M."/>
            <person name="Cruz L.M."/>
            <person name="Pedrosa F.O."/>
            <person name="Raittz R.T."/>
            <person name="Marchaukoski J.N."/>
            <person name="Steffens M.B."/>
        </authorList>
    </citation>
    <scope>NUCLEOTIDE SEQUENCE [LARGE SCALE GENOMIC DNA]</scope>
    <source>
        <strain evidence="3">N3</strain>
    </source>
</reference>
<keyword evidence="1" id="KW-0812">Transmembrane</keyword>
<evidence type="ECO:0000313" key="2">
    <source>
        <dbReference type="EMBL" id="AKZ61724.1"/>
    </source>
</evidence>
<name>A0ABM5UX16_9BURK</name>
<keyword evidence="1" id="KW-1133">Transmembrane helix</keyword>
<organism evidence="2 3">
    <name type="scientific">Herbaspirillum hiltneri N3</name>
    <dbReference type="NCBI Taxonomy" id="1262470"/>
    <lineage>
        <taxon>Bacteria</taxon>
        <taxon>Pseudomonadati</taxon>
        <taxon>Pseudomonadota</taxon>
        <taxon>Betaproteobacteria</taxon>
        <taxon>Burkholderiales</taxon>
        <taxon>Oxalobacteraceae</taxon>
        <taxon>Herbaspirillum</taxon>
    </lineage>
</organism>
<dbReference type="RefSeq" id="WP_053195223.1">
    <property type="nucleotide sequence ID" value="NZ_CP011409.1"/>
</dbReference>
<keyword evidence="1" id="KW-0472">Membrane</keyword>
<evidence type="ECO:0000313" key="3">
    <source>
        <dbReference type="Proteomes" id="UP000063429"/>
    </source>
</evidence>
<gene>
    <name evidence="2" type="ORF">F506_02705</name>
</gene>
<feature type="transmembrane region" description="Helical" evidence="1">
    <location>
        <begin position="12"/>
        <end position="32"/>
    </location>
</feature>
<dbReference type="EMBL" id="CP011409">
    <property type="protein sequence ID" value="AKZ61724.1"/>
    <property type="molecule type" value="Genomic_DNA"/>
</dbReference>
<proteinExistence type="predicted"/>